<organism evidence="2 3">
    <name type="scientific">Mycobacterium lacus</name>
    <dbReference type="NCBI Taxonomy" id="169765"/>
    <lineage>
        <taxon>Bacteria</taxon>
        <taxon>Bacillati</taxon>
        <taxon>Actinomycetota</taxon>
        <taxon>Actinomycetes</taxon>
        <taxon>Mycobacteriales</taxon>
        <taxon>Mycobacteriaceae</taxon>
        <taxon>Mycobacterium</taxon>
    </lineage>
</organism>
<dbReference type="KEGG" id="mlj:MLAC_33510"/>
<dbReference type="PROSITE" id="PS50977">
    <property type="entry name" value="HTH_TETR_2"/>
    <property type="match status" value="1"/>
</dbReference>
<name>A0A1X1Y579_9MYCO</name>
<dbReference type="PANTHER" id="PTHR30055">
    <property type="entry name" value="HTH-TYPE TRANSCRIPTIONAL REGULATOR RUTR"/>
    <property type="match status" value="1"/>
</dbReference>
<evidence type="ECO:0000313" key="2">
    <source>
        <dbReference type="EMBL" id="BBX98057.1"/>
    </source>
</evidence>
<keyword evidence="1" id="KW-0238">DNA-binding</keyword>
<dbReference type="InterPro" id="IPR009057">
    <property type="entry name" value="Homeodomain-like_sf"/>
</dbReference>
<dbReference type="Gene3D" id="1.10.357.10">
    <property type="entry name" value="Tetracycline Repressor, domain 2"/>
    <property type="match status" value="1"/>
</dbReference>
<dbReference type="OrthoDB" id="3687980at2"/>
<accession>A0A1X1Y579</accession>
<dbReference type="AlphaFoldDB" id="A0A1X1Y579"/>
<reference evidence="2 3" key="1">
    <citation type="journal article" date="2019" name="Emerg. Microbes Infect.">
        <title>Comprehensive subspecies identification of 175 nontuberculous mycobacteria species based on 7547 genomic profiles.</title>
        <authorList>
            <person name="Matsumoto Y."/>
            <person name="Kinjo T."/>
            <person name="Motooka D."/>
            <person name="Nabeya D."/>
            <person name="Jung N."/>
            <person name="Uechi K."/>
            <person name="Horii T."/>
            <person name="Iida T."/>
            <person name="Fujita J."/>
            <person name="Nakamura S."/>
        </authorList>
    </citation>
    <scope>NUCLEOTIDE SEQUENCE [LARGE SCALE GENOMIC DNA]</scope>
    <source>
        <strain evidence="2 3">JCM 15657</strain>
    </source>
</reference>
<protein>
    <submittedName>
        <fullName evidence="2">Hypothetical regulatory protein, TetR family</fullName>
    </submittedName>
</protein>
<dbReference type="EMBL" id="AP022581">
    <property type="protein sequence ID" value="BBX98057.1"/>
    <property type="molecule type" value="Genomic_DNA"/>
</dbReference>
<dbReference type="InterPro" id="IPR001647">
    <property type="entry name" value="HTH_TetR"/>
</dbReference>
<dbReference type="SUPFAM" id="SSF46689">
    <property type="entry name" value="Homeodomain-like"/>
    <property type="match status" value="1"/>
</dbReference>
<proteinExistence type="predicted"/>
<dbReference type="STRING" id="169765.AWC15_22480"/>
<dbReference type="GO" id="GO:0003700">
    <property type="term" value="F:DNA-binding transcription factor activity"/>
    <property type="evidence" value="ECO:0007669"/>
    <property type="project" value="TreeGrafter"/>
</dbReference>
<dbReference type="SUPFAM" id="SSF48498">
    <property type="entry name" value="Tetracyclin repressor-like, C-terminal domain"/>
    <property type="match status" value="1"/>
</dbReference>
<dbReference type="PROSITE" id="PS01081">
    <property type="entry name" value="HTH_TETR_1"/>
    <property type="match status" value="1"/>
</dbReference>
<keyword evidence="3" id="KW-1185">Reference proteome</keyword>
<dbReference type="Proteomes" id="UP000466396">
    <property type="component" value="Chromosome"/>
</dbReference>
<dbReference type="InterPro" id="IPR023772">
    <property type="entry name" value="DNA-bd_HTH_TetR-type_CS"/>
</dbReference>
<evidence type="ECO:0000313" key="3">
    <source>
        <dbReference type="Proteomes" id="UP000466396"/>
    </source>
</evidence>
<dbReference type="PANTHER" id="PTHR30055:SF187">
    <property type="entry name" value="TRANSCRIPTIONAL REGULATORY PROTEIN"/>
    <property type="match status" value="1"/>
</dbReference>
<dbReference type="RefSeq" id="WP_085160770.1">
    <property type="nucleotide sequence ID" value="NZ_AP022581.1"/>
</dbReference>
<dbReference type="InterPro" id="IPR036271">
    <property type="entry name" value="Tet_transcr_reg_TetR-rel_C_sf"/>
</dbReference>
<dbReference type="InterPro" id="IPR050109">
    <property type="entry name" value="HTH-type_TetR-like_transc_reg"/>
</dbReference>
<dbReference type="PRINTS" id="PR00455">
    <property type="entry name" value="HTHTETR"/>
</dbReference>
<evidence type="ECO:0000256" key="1">
    <source>
        <dbReference type="ARBA" id="ARBA00023125"/>
    </source>
</evidence>
<gene>
    <name evidence="2" type="ORF">MLAC_33510</name>
</gene>
<dbReference type="GO" id="GO:0000976">
    <property type="term" value="F:transcription cis-regulatory region binding"/>
    <property type="evidence" value="ECO:0007669"/>
    <property type="project" value="TreeGrafter"/>
</dbReference>
<sequence>MAATPATARPRSDRRSAIIDAALDRFLAQGLNATSLRQVQADARVSNGSLFHHFPSKEALAGAAYVDCVMRYQQAFLAELARHADAEAAVRAIVGMHLRWCVDHPQLARFLITMTEPAVLRAAEGELMQCNERFVAALHSWWRPHAHYGTLRPLSPAHSQALWLGPAQELVRSWLLGVIPGPPGPGDVEVLADAAWLCLRATGGRD</sequence>
<dbReference type="Pfam" id="PF00440">
    <property type="entry name" value="TetR_N"/>
    <property type="match status" value="1"/>
</dbReference>